<dbReference type="InterPro" id="IPR029058">
    <property type="entry name" value="AB_hydrolase_fold"/>
</dbReference>
<organism evidence="3 4">
    <name type="scientific">Streptacidiphilus pinicola</name>
    <dbReference type="NCBI Taxonomy" id="2219663"/>
    <lineage>
        <taxon>Bacteria</taxon>
        <taxon>Bacillati</taxon>
        <taxon>Actinomycetota</taxon>
        <taxon>Actinomycetes</taxon>
        <taxon>Kitasatosporales</taxon>
        <taxon>Streptomycetaceae</taxon>
        <taxon>Streptacidiphilus</taxon>
    </lineage>
</organism>
<dbReference type="Gene3D" id="3.40.50.1820">
    <property type="entry name" value="alpha/beta hydrolase"/>
    <property type="match status" value="1"/>
</dbReference>
<dbReference type="InterPro" id="IPR053228">
    <property type="entry name" value="Stereospecific_Lipase"/>
</dbReference>
<protein>
    <submittedName>
        <fullName evidence="3">Lipase</fullName>
    </submittedName>
</protein>
<keyword evidence="1" id="KW-0732">Signal</keyword>
<dbReference type="PANTHER" id="PTHR37574">
    <property type="entry name" value="LIPASE B"/>
    <property type="match status" value="1"/>
</dbReference>
<reference evidence="3 4" key="1">
    <citation type="submission" date="2018-06" db="EMBL/GenBank/DDBJ databases">
        <title>Streptacidiphilus pinicola sp. nov., isolated from pine grove soil.</title>
        <authorList>
            <person name="Roh S.G."/>
            <person name="Park S."/>
            <person name="Kim M.-K."/>
            <person name="Yun B.-R."/>
            <person name="Park J."/>
            <person name="Kim M.J."/>
            <person name="Kim Y.S."/>
            <person name="Kim S.B."/>
        </authorList>
    </citation>
    <scope>NUCLEOTIDE SEQUENCE [LARGE SCALE GENOMIC DNA]</scope>
    <source>
        <strain evidence="3 4">MMS16-CNU450</strain>
    </source>
</reference>
<evidence type="ECO:0000313" key="4">
    <source>
        <dbReference type="Proteomes" id="UP000248889"/>
    </source>
</evidence>
<dbReference type="OrthoDB" id="8871309at2"/>
<gene>
    <name evidence="3" type="ORF">DN069_25965</name>
</gene>
<sequence length="293" mass="29870">MRRRPLRPLRTALLAACAGLLLLAGATDPAHAATGPSSGFDDWSCRPSAAHPEPVLLLHGLGGNGPGNFATLGPELALAGYCVYAPTYGEAVPGVPVGGLVPIERSSHEIAADIDQILAATGAAKLDLVGHSEGGFQSLYLPKFLPGYAAKIAKVVALAPPTHGTTFADLITVADDLGVRSQVDQVLRTAGCAACTELTTGGSLVGPLNTGPIAQPGIAYTVIASRTDELVTPYGTEFVHEPGVDNVTVQDTCWLDPVGHIGLAYDSGVAIMIGNALDPAHPLPVVCALGPVV</sequence>
<comment type="caution">
    <text evidence="3">The sequence shown here is derived from an EMBL/GenBank/DDBJ whole genome shotgun (WGS) entry which is preliminary data.</text>
</comment>
<evidence type="ECO:0000256" key="1">
    <source>
        <dbReference type="SAM" id="SignalP"/>
    </source>
</evidence>
<accession>A0A2X0K5A3</accession>
<dbReference type="GO" id="GO:0003824">
    <property type="term" value="F:catalytic activity"/>
    <property type="evidence" value="ECO:0007669"/>
    <property type="project" value="UniProtKB-ARBA"/>
</dbReference>
<dbReference type="Pfam" id="PF00561">
    <property type="entry name" value="Abhydrolase_1"/>
    <property type="match status" value="1"/>
</dbReference>
<keyword evidence="4" id="KW-1185">Reference proteome</keyword>
<evidence type="ECO:0000313" key="3">
    <source>
        <dbReference type="EMBL" id="RAG82749.1"/>
    </source>
</evidence>
<dbReference type="RefSeq" id="WP_111504831.1">
    <property type="nucleotide sequence ID" value="NZ_QKYN01000105.1"/>
</dbReference>
<evidence type="ECO:0000259" key="2">
    <source>
        <dbReference type="Pfam" id="PF00561"/>
    </source>
</evidence>
<dbReference type="Proteomes" id="UP000248889">
    <property type="component" value="Unassembled WGS sequence"/>
</dbReference>
<dbReference type="PANTHER" id="PTHR37574:SF1">
    <property type="entry name" value="LIPASE B"/>
    <property type="match status" value="1"/>
</dbReference>
<dbReference type="SUPFAM" id="SSF53474">
    <property type="entry name" value="alpha/beta-Hydrolases"/>
    <property type="match status" value="1"/>
</dbReference>
<dbReference type="AlphaFoldDB" id="A0A2X0K5A3"/>
<dbReference type="EMBL" id="QKYN01000105">
    <property type="protein sequence ID" value="RAG82749.1"/>
    <property type="molecule type" value="Genomic_DNA"/>
</dbReference>
<proteinExistence type="predicted"/>
<feature type="chain" id="PRO_5016024591" evidence="1">
    <location>
        <begin position="33"/>
        <end position="293"/>
    </location>
</feature>
<feature type="signal peptide" evidence="1">
    <location>
        <begin position="1"/>
        <end position="32"/>
    </location>
</feature>
<name>A0A2X0K5A3_9ACTN</name>
<feature type="domain" description="AB hydrolase-1" evidence="2">
    <location>
        <begin position="54"/>
        <end position="185"/>
    </location>
</feature>
<dbReference type="InterPro" id="IPR000073">
    <property type="entry name" value="AB_hydrolase_1"/>
</dbReference>